<reference evidence="1 2" key="1">
    <citation type="submission" date="2016-11" db="EMBL/GenBank/DDBJ databases">
        <authorList>
            <person name="Jaros S."/>
            <person name="Januszkiewicz K."/>
            <person name="Wedrychowicz H."/>
        </authorList>
    </citation>
    <scope>NUCLEOTIDE SEQUENCE [LARGE SCALE GENOMIC DNA]</scope>
    <source>
        <strain evidence="1 2">LMG 20594</strain>
    </source>
</reference>
<dbReference type="EMBL" id="FRAB01000057">
    <property type="protein sequence ID" value="SHL06488.1"/>
    <property type="molecule type" value="Genomic_DNA"/>
</dbReference>
<name>A0A1M6XKP6_9BURK</name>
<accession>A0A1M6XKP6</accession>
<evidence type="ECO:0000313" key="2">
    <source>
        <dbReference type="Proteomes" id="UP000184395"/>
    </source>
</evidence>
<sequence>MPKGKSRGGAMTSAIAVRAIYFLELARGCSHVSSMLTPDTRTRAITEVIGEFRNLYGDEEVALFKELLAEDLERRGKGDAALEVRDFVNATPAKVALAAHKADKTAVGMVEMKKYRHPHKP</sequence>
<evidence type="ECO:0000313" key="1">
    <source>
        <dbReference type="EMBL" id="SHL06488.1"/>
    </source>
</evidence>
<protein>
    <submittedName>
        <fullName evidence="1">Uncharacterized protein</fullName>
    </submittedName>
</protein>
<organism evidence="1 2">
    <name type="scientific">Paraburkholderia terricola</name>
    <dbReference type="NCBI Taxonomy" id="169427"/>
    <lineage>
        <taxon>Bacteria</taxon>
        <taxon>Pseudomonadati</taxon>
        <taxon>Pseudomonadota</taxon>
        <taxon>Betaproteobacteria</taxon>
        <taxon>Burkholderiales</taxon>
        <taxon>Burkholderiaceae</taxon>
        <taxon>Paraburkholderia</taxon>
    </lineage>
</organism>
<proteinExistence type="predicted"/>
<dbReference type="Proteomes" id="UP000184395">
    <property type="component" value="Unassembled WGS sequence"/>
</dbReference>
<dbReference type="RefSeq" id="WP_235005000.1">
    <property type="nucleotide sequence ID" value="NZ_CADFGY010000049.1"/>
</dbReference>
<gene>
    <name evidence="1" type="ORF">SAMN05192548_10574</name>
</gene>
<dbReference type="AlphaFoldDB" id="A0A1M6XKP6"/>